<evidence type="ECO:0000256" key="6">
    <source>
        <dbReference type="ARBA" id="ARBA00023242"/>
    </source>
</evidence>
<dbReference type="STRING" id="37001.A0A1A9WW46"/>
<dbReference type="InterPro" id="IPR036638">
    <property type="entry name" value="HLH_DNA-bd_sf"/>
</dbReference>
<dbReference type="InterPro" id="IPR011598">
    <property type="entry name" value="bHLH_dom"/>
</dbReference>
<dbReference type="PROSITE" id="PS50888">
    <property type="entry name" value="BHLH"/>
    <property type="match status" value="1"/>
</dbReference>
<dbReference type="FunFam" id="4.10.280.10:FF:000030">
    <property type="entry name" value="Twist transcription factor"/>
    <property type="match status" value="1"/>
</dbReference>
<feature type="compositionally biased region" description="Basic and acidic residues" evidence="9">
    <location>
        <begin position="304"/>
        <end position="313"/>
    </location>
</feature>
<evidence type="ECO:0000256" key="7">
    <source>
        <dbReference type="ARBA" id="ARBA00059086"/>
    </source>
</evidence>
<keyword evidence="12" id="KW-1185">Reference proteome</keyword>
<dbReference type="VEuPathDB" id="VectorBase:GBRI034663"/>
<keyword evidence="3" id="KW-0805">Transcription regulation</keyword>
<sequence length="489" mass="55581">MSSRSASPKVILDISNKPLSNIMDLQHNVDRLIHSDMRSCLPSEQNNDLQDSYGASPQQSHSPQCQLLRQHHQQPTHLNIARQQMSADAIYISYNVVGEKIDSDYNITNELSASNNSTASTTNNQNISSPVGIVGNMLPEELNNNCNYQPHLCHVNRNVKRGRDLDYGGHEFLQENKKSVLPLQVTHYHHQQQQQQHYSQNHKFFTEYIPTTVIEVKPSKVDVLTNNATGPQFSIPNEEINENSQDLKCNFQQIQHQPSNNSSLNNLHPSNESSSTHSHKDTILSAFDQFETTNSFNDSNYSSSDRDDAEYGRQSRSFSGSHVDEANVRDGYENNYPLKAFRKPRKRAKRKTHKIEDGDDFQNQRLMANVRERQRTQSLNDAFKALQQVIPTVPSDKLSKIETLKLAKRYIDFLCRILSRSEIGLLKAVDANLNEGENFAIGATSILQDAEPDLKSLRRAACAPIIPPEKLSYLFGVWRMESDTQTNQY</sequence>
<dbReference type="Gene3D" id="4.10.280.10">
    <property type="entry name" value="Helix-loop-helix DNA-binding domain"/>
    <property type="match status" value="1"/>
</dbReference>
<dbReference type="AlphaFoldDB" id="A0A1A9WW46"/>
<keyword evidence="1" id="KW-0217">Developmental protein</keyword>
<evidence type="ECO:0000256" key="2">
    <source>
        <dbReference type="ARBA" id="ARBA00022782"/>
    </source>
</evidence>
<evidence type="ECO:0000256" key="5">
    <source>
        <dbReference type="ARBA" id="ARBA00023163"/>
    </source>
</evidence>
<keyword evidence="5" id="KW-0804">Transcription</keyword>
<feature type="region of interest" description="Disordered" evidence="9">
    <location>
        <begin position="294"/>
        <end position="354"/>
    </location>
</feature>
<feature type="region of interest" description="Disordered" evidence="9">
    <location>
        <begin position="257"/>
        <end position="279"/>
    </location>
</feature>
<keyword evidence="6" id="KW-0539">Nucleus</keyword>
<keyword evidence="2" id="KW-0221">Differentiation</keyword>
<evidence type="ECO:0000256" key="4">
    <source>
        <dbReference type="ARBA" id="ARBA00023125"/>
    </source>
</evidence>
<dbReference type="Pfam" id="PF00010">
    <property type="entry name" value="HLH"/>
    <property type="match status" value="1"/>
</dbReference>
<accession>A0A1A9WW46</accession>
<dbReference type="Proteomes" id="UP000091820">
    <property type="component" value="Unassembled WGS sequence"/>
</dbReference>
<reference evidence="12" key="1">
    <citation type="submission" date="2014-03" db="EMBL/GenBank/DDBJ databases">
        <authorList>
            <person name="Aksoy S."/>
            <person name="Warren W."/>
            <person name="Wilson R.K."/>
        </authorList>
    </citation>
    <scope>NUCLEOTIDE SEQUENCE [LARGE SCALE GENOMIC DNA]</scope>
    <source>
        <strain evidence="12">IAEA</strain>
    </source>
</reference>
<feature type="compositionally biased region" description="Basic residues" evidence="9">
    <location>
        <begin position="340"/>
        <end position="353"/>
    </location>
</feature>
<dbReference type="PANTHER" id="PTHR23349:SF50">
    <property type="entry name" value="PROTEIN TWIST"/>
    <property type="match status" value="1"/>
</dbReference>
<feature type="domain" description="BHLH" evidence="10">
    <location>
        <begin position="363"/>
        <end position="414"/>
    </location>
</feature>
<evidence type="ECO:0000256" key="3">
    <source>
        <dbReference type="ARBA" id="ARBA00023015"/>
    </source>
</evidence>
<dbReference type="InterPro" id="IPR050283">
    <property type="entry name" value="E-box_TF_Regulators"/>
</dbReference>
<dbReference type="GO" id="GO:0030154">
    <property type="term" value="P:cell differentiation"/>
    <property type="evidence" value="ECO:0007669"/>
    <property type="project" value="UniProtKB-KW"/>
</dbReference>
<organism evidence="11 12">
    <name type="scientific">Glossina brevipalpis</name>
    <dbReference type="NCBI Taxonomy" id="37001"/>
    <lineage>
        <taxon>Eukaryota</taxon>
        <taxon>Metazoa</taxon>
        <taxon>Ecdysozoa</taxon>
        <taxon>Arthropoda</taxon>
        <taxon>Hexapoda</taxon>
        <taxon>Insecta</taxon>
        <taxon>Pterygota</taxon>
        <taxon>Neoptera</taxon>
        <taxon>Endopterygota</taxon>
        <taxon>Diptera</taxon>
        <taxon>Brachycera</taxon>
        <taxon>Muscomorpha</taxon>
        <taxon>Hippoboscoidea</taxon>
        <taxon>Glossinidae</taxon>
        <taxon>Glossina</taxon>
    </lineage>
</organism>
<evidence type="ECO:0000313" key="11">
    <source>
        <dbReference type="EnsemblMetazoa" id="GBRI034663-PA"/>
    </source>
</evidence>
<dbReference type="GO" id="GO:0046983">
    <property type="term" value="F:protein dimerization activity"/>
    <property type="evidence" value="ECO:0007669"/>
    <property type="project" value="InterPro"/>
</dbReference>
<feature type="compositionally biased region" description="Low complexity" evidence="9">
    <location>
        <begin position="294"/>
        <end position="303"/>
    </location>
</feature>
<name>A0A1A9WW46_9MUSC</name>
<dbReference type="GO" id="GO:0000981">
    <property type="term" value="F:DNA-binding transcription factor activity, RNA polymerase II-specific"/>
    <property type="evidence" value="ECO:0007669"/>
    <property type="project" value="TreeGrafter"/>
</dbReference>
<evidence type="ECO:0000259" key="10">
    <source>
        <dbReference type="PROSITE" id="PS50888"/>
    </source>
</evidence>
<evidence type="ECO:0000313" key="12">
    <source>
        <dbReference type="Proteomes" id="UP000091820"/>
    </source>
</evidence>
<dbReference type="GO" id="GO:0000977">
    <property type="term" value="F:RNA polymerase II transcription regulatory region sequence-specific DNA binding"/>
    <property type="evidence" value="ECO:0007669"/>
    <property type="project" value="TreeGrafter"/>
</dbReference>
<dbReference type="PANTHER" id="PTHR23349">
    <property type="entry name" value="BASIC HELIX-LOOP-HELIX TRANSCRIPTION FACTOR, TWIST"/>
    <property type="match status" value="1"/>
</dbReference>
<reference evidence="11" key="2">
    <citation type="submission" date="2020-05" db="UniProtKB">
        <authorList>
            <consortium name="EnsemblMetazoa"/>
        </authorList>
    </citation>
    <scope>IDENTIFICATION</scope>
    <source>
        <strain evidence="11">IAEA</strain>
    </source>
</reference>
<comment type="function">
    <text evidence="7">Involved in the establishment and dorsoventral patterning of germ layers in the embryo.</text>
</comment>
<dbReference type="SUPFAM" id="SSF47459">
    <property type="entry name" value="HLH, helix-loop-helix DNA-binding domain"/>
    <property type="match status" value="1"/>
</dbReference>
<proteinExistence type="predicted"/>
<feature type="region of interest" description="Disordered" evidence="9">
    <location>
        <begin position="41"/>
        <end position="64"/>
    </location>
</feature>
<feature type="compositionally biased region" description="Basic and acidic residues" evidence="9">
    <location>
        <begin position="322"/>
        <end position="332"/>
    </location>
</feature>
<feature type="compositionally biased region" description="Polar residues" evidence="9">
    <location>
        <begin position="42"/>
        <end position="64"/>
    </location>
</feature>
<evidence type="ECO:0000256" key="1">
    <source>
        <dbReference type="ARBA" id="ARBA00022473"/>
    </source>
</evidence>
<protein>
    <recommendedName>
        <fullName evidence="8">Protein twist</fullName>
    </recommendedName>
</protein>
<dbReference type="EnsemblMetazoa" id="GBRI034663-RA">
    <property type="protein sequence ID" value="GBRI034663-PA"/>
    <property type="gene ID" value="GBRI034663"/>
</dbReference>
<feature type="compositionally biased region" description="Low complexity" evidence="9">
    <location>
        <begin position="257"/>
        <end position="275"/>
    </location>
</feature>
<dbReference type="SMART" id="SM00353">
    <property type="entry name" value="HLH"/>
    <property type="match status" value="1"/>
</dbReference>
<keyword evidence="4" id="KW-0238">DNA-binding</keyword>
<evidence type="ECO:0000256" key="8">
    <source>
        <dbReference type="ARBA" id="ARBA00072365"/>
    </source>
</evidence>
<evidence type="ECO:0000256" key="9">
    <source>
        <dbReference type="SAM" id="MobiDB-lite"/>
    </source>
</evidence>